<dbReference type="Pfam" id="PF16277">
    <property type="entry name" value="DUF4926"/>
    <property type="match status" value="1"/>
</dbReference>
<comment type="caution">
    <text evidence="1">The sequence shown here is derived from an EMBL/GenBank/DDBJ whole genome shotgun (WGS) entry which is preliminary data.</text>
</comment>
<proteinExistence type="predicted"/>
<dbReference type="InterPro" id="IPR032568">
    <property type="entry name" value="DUF4926"/>
</dbReference>
<dbReference type="AlphaFoldDB" id="A0AAW9S987"/>
<sequence length="78" mass="8960">MKQQPILSNQRVVLLKDIPARDLHKGQVGTIVKKLYSDVYKVKFDYTRSASIEMAVEQHDLLKLHYVSSSSTKEKEKA</sequence>
<protein>
    <submittedName>
        <fullName evidence="1">DUF4926 domain-containing protein</fullName>
    </submittedName>
</protein>
<accession>A0AAW9S987</accession>
<keyword evidence="2" id="KW-1185">Reference proteome</keyword>
<organism evidence="1 2">
    <name type="scientific">Rapidithrix thailandica</name>
    <dbReference type="NCBI Taxonomy" id="413964"/>
    <lineage>
        <taxon>Bacteria</taxon>
        <taxon>Pseudomonadati</taxon>
        <taxon>Bacteroidota</taxon>
        <taxon>Cytophagia</taxon>
        <taxon>Cytophagales</taxon>
        <taxon>Flammeovirgaceae</taxon>
        <taxon>Rapidithrix</taxon>
    </lineage>
</organism>
<evidence type="ECO:0000313" key="2">
    <source>
        <dbReference type="Proteomes" id="UP001403385"/>
    </source>
</evidence>
<evidence type="ECO:0000313" key="1">
    <source>
        <dbReference type="EMBL" id="MEN7549015.1"/>
    </source>
</evidence>
<name>A0AAW9S987_9BACT</name>
<dbReference type="Proteomes" id="UP001403385">
    <property type="component" value="Unassembled WGS sequence"/>
</dbReference>
<dbReference type="RefSeq" id="WP_346821787.1">
    <property type="nucleotide sequence ID" value="NZ_JBDKWZ010000007.1"/>
</dbReference>
<reference evidence="1 2" key="1">
    <citation type="submission" date="2024-04" db="EMBL/GenBank/DDBJ databases">
        <title>Novel genus in family Flammeovirgaceae.</title>
        <authorList>
            <person name="Nguyen T.H."/>
            <person name="Vuong T.Q."/>
            <person name="Le H."/>
            <person name="Kim S.-G."/>
        </authorList>
    </citation>
    <scope>NUCLEOTIDE SEQUENCE [LARGE SCALE GENOMIC DNA]</scope>
    <source>
        <strain evidence="1 2">JCM 23209</strain>
    </source>
</reference>
<gene>
    <name evidence="1" type="ORF">AAG747_13915</name>
</gene>
<dbReference type="EMBL" id="JBDKWZ010000007">
    <property type="protein sequence ID" value="MEN7549015.1"/>
    <property type="molecule type" value="Genomic_DNA"/>
</dbReference>